<dbReference type="EMBL" id="MN739088">
    <property type="protein sequence ID" value="QHS87746.1"/>
    <property type="molecule type" value="Genomic_DNA"/>
</dbReference>
<protein>
    <submittedName>
        <fullName evidence="1">Uncharacterized protein</fullName>
    </submittedName>
</protein>
<dbReference type="AlphaFoldDB" id="A0A6C0B6P0"/>
<proteinExistence type="predicted"/>
<organism evidence="1">
    <name type="scientific">viral metagenome</name>
    <dbReference type="NCBI Taxonomy" id="1070528"/>
    <lineage>
        <taxon>unclassified sequences</taxon>
        <taxon>metagenomes</taxon>
        <taxon>organismal metagenomes</taxon>
    </lineage>
</organism>
<name>A0A6C0B6P0_9ZZZZ</name>
<sequence>MANIDLSLGIICAQLKKKRSFASILALNLPVRYTPTNPYLQYPQYKKFDFDMRRKAEILQYKKSSSQSNPTLTKAQQYSKLVNAAGTSNGKFNNTILYQSDASGNVTTIVVKYPDTYSVSQVIAGYDPFDNPRYIDVYNIIPGRRLQPCPDNYPTPTSSSGVPGPIMNLYYDANVPLVYYNTNFQSYGITNPNNKDPWNVVTNNDIFFSDTISNLFMNLIINNAINKYAYSYTIQTPISIYFTATVNSDIPDGLINLPNNAINIDTINVFTYYNGKQITYQTQPIISLNNDETIQFDIALNKRFVSQQSYNDKGLLVDTSYYNNTITGRYFLGNLKISGLYLLTSPSYIYDIKLNFFMNINMNALFYSYFSNMTVGVYCNVSSDYYSTVAKNITLRNNTTYQLQSFAFSGS</sequence>
<reference evidence="1" key="1">
    <citation type="journal article" date="2020" name="Nature">
        <title>Giant virus diversity and host interactions through global metagenomics.</title>
        <authorList>
            <person name="Schulz F."/>
            <person name="Roux S."/>
            <person name="Paez-Espino D."/>
            <person name="Jungbluth S."/>
            <person name="Walsh D.A."/>
            <person name="Denef V.J."/>
            <person name="McMahon K.D."/>
            <person name="Konstantinidis K.T."/>
            <person name="Eloe-Fadrosh E.A."/>
            <person name="Kyrpides N.C."/>
            <person name="Woyke T."/>
        </authorList>
    </citation>
    <scope>NUCLEOTIDE SEQUENCE</scope>
    <source>
        <strain evidence="1">GVMAG-M-3300010158-13</strain>
    </source>
</reference>
<evidence type="ECO:0000313" key="1">
    <source>
        <dbReference type="EMBL" id="QHS87746.1"/>
    </source>
</evidence>
<accession>A0A6C0B6P0</accession>